<dbReference type="InterPro" id="IPR025857">
    <property type="entry name" value="MacB_PCD"/>
</dbReference>
<dbReference type="RefSeq" id="WP_072716456.1">
    <property type="nucleotide sequence ID" value="NZ_FRAU01000012.1"/>
</dbReference>
<evidence type="ECO:0000256" key="7">
    <source>
        <dbReference type="SAM" id="Phobius"/>
    </source>
</evidence>
<evidence type="ECO:0000256" key="5">
    <source>
        <dbReference type="ARBA" id="ARBA00023136"/>
    </source>
</evidence>
<keyword evidence="11" id="KW-1185">Reference proteome</keyword>
<organism evidence="10 11">
    <name type="scientific">Rhodothermus profundi</name>
    <dbReference type="NCBI Taxonomy" id="633813"/>
    <lineage>
        <taxon>Bacteria</taxon>
        <taxon>Pseudomonadati</taxon>
        <taxon>Rhodothermota</taxon>
        <taxon>Rhodothermia</taxon>
        <taxon>Rhodothermales</taxon>
        <taxon>Rhodothermaceae</taxon>
        <taxon>Rhodothermus</taxon>
    </lineage>
</organism>
<accession>A0A1M6XPU7</accession>
<gene>
    <name evidence="10" type="ORF">SAMN04488087_2654</name>
</gene>
<evidence type="ECO:0000256" key="2">
    <source>
        <dbReference type="ARBA" id="ARBA00022475"/>
    </source>
</evidence>
<feature type="transmembrane region" description="Helical" evidence="7">
    <location>
        <begin position="372"/>
        <end position="393"/>
    </location>
</feature>
<comment type="similarity">
    <text evidence="6">Belongs to the ABC-4 integral membrane protein family.</text>
</comment>
<feature type="transmembrane region" description="Helical" evidence="7">
    <location>
        <begin position="328"/>
        <end position="352"/>
    </location>
</feature>
<dbReference type="InterPro" id="IPR003838">
    <property type="entry name" value="ABC3_permease_C"/>
</dbReference>
<evidence type="ECO:0000256" key="1">
    <source>
        <dbReference type="ARBA" id="ARBA00004651"/>
    </source>
</evidence>
<dbReference type="EMBL" id="FRAU01000012">
    <property type="protein sequence ID" value="SHL07825.1"/>
    <property type="molecule type" value="Genomic_DNA"/>
</dbReference>
<evidence type="ECO:0000256" key="6">
    <source>
        <dbReference type="ARBA" id="ARBA00038076"/>
    </source>
</evidence>
<keyword evidence="5 7" id="KW-0472">Membrane</keyword>
<sequence>MEFVEAFRMAWTALRTNRLRSGLTLLGMVIGVFAIISSVTAVKVIDVYFRDSMNFLGSSTFTISRYPSIRVSNERFAYRRPITYAQVERLKRSLSQPVFISIMESFDLGAVRYQDRETEPNVQLIGTDENFLENFSYELDAGRFITAQDVHYVRPVIVLGSVIAEELFPNETPLGKVVRFGGHRYEVIGVLKTKGSFLGFSQDRRALIPITTAFARYGLPERDLALVSVRVSSPERLGAAMDEVISKLRIIRKVAPGQPNDFEISTNDSMRSVFEAFTRTLSIGGAGIGLIALLAAGIGIMNIMLVSVTERTREIGIRKAVGARRRDILRQFLLEAFFLCQIGGLVGILLGALGGNLVAVYFDISAVFPWNWALGGMLLVTLVAVVFGSYPAYKAARLNPIDALRYE</sequence>
<dbReference type="Proteomes" id="UP000185812">
    <property type="component" value="Unassembled WGS sequence"/>
</dbReference>
<dbReference type="PANTHER" id="PTHR30572">
    <property type="entry name" value="MEMBRANE COMPONENT OF TRANSPORTER-RELATED"/>
    <property type="match status" value="1"/>
</dbReference>
<dbReference type="GO" id="GO:0005886">
    <property type="term" value="C:plasma membrane"/>
    <property type="evidence" value="ECO:0007669"/>
    <property type="project" value="UniProtKB-SubCell"/>
</dbReference>
<name>A0A1M6XPU7_9BACT</name>
<dbReference type="InterPro" id="IPR050250">
    <property type="entry name" value="Macrolide_Exporter_MacB"/>
</dbReference>
<dbReference type="Pfam" id="PF02687">
    <property type="entry name" value="FtsX"/>
    <property type="match status" value="1"/>
</dbReference>
<keyword evidence="4 7" id="KW-1133">Transmembrane helix</keyword>
<dbReference type="Pfam" id="PF12704">
    <property type="entry name" value="MacB_PCD"/>
    <property type="match status" value="1"/>
</dbReference>
<dbReference type="OrthoDB" id="9770036at2"/>
<dbReference type="PANTHER" id="PTHR30572:SF4">
    <property type="entry name" value="ABC TRANSPORTER PERMEASE YTRF"/>
    <property type="match status" value="1"/>
</dbReference>
<evidence type="ECO:0000313" key="11">
    <source>
        <dbReference type="Proteomes" id="UP000185812"/>
    </source>
</evidence>
<reference evidence="11" key="1">
    <citation type="submission" date="2016-11" db="EMBL/GenBank/DDBJ databases">
        <authorList>
            <person name="Varghese N."/>
            <person name="Submissions S."/>
        </authorList>
    </citation>
    <scope>NUCLEOTIDE SEQUENCE [LARGE SCALE GENOMIC DNA]</scope>
    <source>
        <strain evidence="11">DSM 22212</strain>
    </source>
</reference>
<evidence type="ECO:0000259" key="9">
    <source>
        <dbReference type="Pfam" id="PF12704"/>
    </source>
</evidence>
<evidence type="ECO:0000259" key="8">
    <source>
        <dbReference type="Pfam" id="PF02687"/>
    </source>
</evidence>
<dbReference type="GO" id="GO:0022857">
    <property type="term" value="F:transmembrane transporter activity"/>
    <property type="evidence" value="ECO:0007669"/>
    <property type="project" value="TreeGrafter"/>
</dbReference>
<proteinExistence type="inferred from homology"/>
<keyword evidence="3 7" id="KW-0812">Transmembrane</keyword>
<keyword evidence="2" id="KW-1003">Cell membrane</keyword>
<dbReference type="AlphaFoldDB" id="A0A1M6XPU7"/>
<evidence type="ECO:0000256" key="3">
    <source>
        <dbReference type="ARBA" id="ARBA00022692"/>
    </source>
</evidence>
<dbReference type="STRING" id="633813.SAMN04488087_2654"/>
<evidence type="ECO:0000313" key="10">
    <source>
        <dbReference type="EMBL" id="SHL07825.1"/>
    </source>
</evidence>
<feature type="domain" description="ABC3 transporter permease C-terminal" evidence="8">
    <location>
        <begin position="288"/>
        <end position="400"/>
    </location>
</feature>
<protein>
    <submittedName>
        <fullName evidence="10">Putative ABC transport system permease protein</fullName>
    </submittedName>
</protein>
<evidence type="ECO:0000256" key="4">
    <source>
        <dbReference type="ARBA" id="ARBA00022989"/>
    </source>
</evidence>
<comment type="subcellular location">
    <subcellularLocation>
        <location evidence="1">Cell membrane</location>
        <topology evidence="1">Multi-pass membrane protein</topology>
    </subcellularLocation>
</comment>
<feature type="domain" description="MacB-like periplasmic core" evidence="9">
    <location>
        <begin position="21"/>
        <end position="244"/>
    </location>
</feature>
<feature type="transmembrane region" description="Helical" evidence="7">
    <location>
        <begin position="281"/>
        <end position="308"/>
    </location>
</feature>